<feature type="non-terminal residue" evidence="2">
    <location>
        <position position="1"/>
    </location>
</feature>
<protein>
    <submittedName>
        <fullName evidence="2">Uncharacterized protein</fullName>
    </submittedName>
</protein>
<feature type="region of interest" description="Disordered" evidence="1">
    <location>
        <begin position="1"/>
        <end position="51"/>
    </location>
</feature>
<proteinExistence type="predicted"/>
<evidence type="ECO:0000256" key="1">
    <source>
        <dbReference type="SAM" id="MobiDB-lite"/>
    </source>
</evidence>
<name>A0A0R0M4I7_9MICR</name>
<dbReference type="AlphaFoldDB" id="A0A0R0M4I7"/>
<reference evidence="2 3" key="1">
    <citation type="submission" date="2015-07" db="EMBL/GenBank/DDBJ databases">
        <title>The genome of Pseudoloma neurophilia, a relevant intracellular parasite of the zebrafish.</title>
        <authorList>
            <person name="Ndikumana S."/>
            <person name="Pelin A."/>
            <person name="Sanders J."/>
            <person name="Corradi N."/>
        </authorList>
    </citation>
    <scope>NUCLEOTIDE SEQUENCE [LARGE SCALE GENOMIC DNA]</scope>
    <source>
        <strain evidence="2 3">MK1</strain>
    </source>
</reference>
<sequence>EKTGEEKTGEEKTGEEESIKSGEEKSIKSGEEKTGEEESGEEESSEEVKTKNTLKFVETKEAVVQTSSAFLTLQFISEQFSELQRSSKLTKELFKNQFITFVKRLDPEKKICFPIAQRCDMYFDQKENINLIEVKEFKTKIEIDDIENQRPKNGKICILCKRIAQKVSDYIDCIFFIPKVVQSYQQFNLLDESKERIITSESEEYCLVLFTLRFSKNTINKKKYLDFTEFISVDEWTRPCYFAINHRHGRNPLKKYILVFHHGQAALLKCYKSKFSGSIYTIHKLTEENIKLLKD</sequence>
<organism evidence="2 3">
    <name type="scientific">Pseudoloma neurophilia</name>
    <dbReference type="NCBI Taxonomy" id="146866"/>
    <lineage>
        <taxon>Eukaryota</taxon>
        <taxon>Fungi</taxon>
        <taxon>Fungi incertae sedis</taxon>
        <taxon>Microsporidia</taxon>
        <taxon>Pseudoloma</taxon>
    </lineage>
</organism>
<comment type="caution">
    <text evidence="2">The sequence shown here is derived from an EMBL/GenBank/DDBJ whole genome shotgun (WGS) entry which is preliminary data.</text>
</comment>
<feature type="compositionally biased region" description="Basic and acidic residues" evidence="1">
    <location>
        <begin position="1"/>
        <end position="33"/>
    </location>
</feature>
<feature type="compositionally biased region" description="Acidic residues" evidence="1">
    <location>
        <begin position="34"/>
        <end position="45"/>
    </location>
</feature>
<dbReference type="Proteomes" id="UP000051530">
    <property type="component" value="Unassembled WGS sequence"/>
</dbReference>
<gene>
    <name evidence="2" type="ORF">M153_5770003</name>
</gene>
<accession>A0A0R0M4I7</accession>
<keyword evidence="3" id="KW-1185">Reference proteome</keyword>
<evidence type="ECO:0000313" key="2">
    <source>
        <dbReference type="EMBL" id="KRH93776.1"/>
    </source>
</evidence>
<dbReference type="VEuPathDB" id="MicrosporidiaDB:M153_5770003"/>
<dbReference type="EMBL" id="LGUB01000219">
    <property type="protein sequence ID" value="KRH93776.1"/>
    <property type="molecule type" value="Genomic_DNA"/>
</dbReference>
<evidence type="ECO:0000313" key="3">
    <source>
        <dbReference type="Proteomes" id="UP000051530"/>
    </source>
</evidence>